<dbReference type="RefSeq" id="WP_156135721.1">
    <property type="nucleotide sequence ID" value="NZ_JRVC01000004.1"/>
</dbReference>
<dbReference type="PATRIC" id="fig|48936.3.peg.1209"/>
<gene>
    <name evidence="1" type="ORF">NJ75_01205</name>
</gene>
<keyword evidence="2" id="KW-1185">Reference proteome</keyword>
<protein>
    <submittedName>
        <fullName evidence="1">Uncharacterized protein</fullName>
    </submittedName>
</protein>
<accession>A0A0B9AGU7</accession>
<organism evidence="1 2">
    <name type="scientific">Novosphingobium subterraneum</name>
    <dbReference type="NCBI Taxonomy" id="48936"/>
    <lineage>
        <taxon>Bacteria</taxon>
        <taxon>Pseudomonadati</taxon>
        <taxon>Pseudomonadota</taxon>
        <taxon>Alphaproteobacteria</taxon>
        <taxon>Sphingomonadales</taxon>
        <taxon>Sphingomonadaceae</taxon>
        <taxon>Novosphingobium</taxon>
    </lineage>
</organism>
<comment type="caution">
    <text evidence="1">The sequence shown here is derived from an EMBL/GenBank/DDBJ whole genome shotgun (WGS) entry which is preliminary data.</text>
</comment>
<evidence type="ECO:0000313" key="1">
    <source>
        <dbReference type="EMBL" id="KHS48528.1"/>
    </source>
</evidence>
<proteinExistence type="predicted"/>
<reference evidence="1 2" key="1">
    <citation type="submission" date="2014-10" db="EMBL/GenBank/DDBJ databases">
        <title>Draft genome sequence of Novosphingobium subterraneum DSM 12447.</title>
        <authorList>
            <person name="Gan H.M."/>
            <person name="Gan H.Y."/>
            <person name="Savka M.A."/>
        </authorList>
    </citation>
    <scope>NUCLEOTIDE SEQUENCE [LARGE SCALE GENOMIC DNA]</scope>
    <source>
        <strain evidence="1 2">DSM 12447</strain>
    </source>
</reference>
<dbReference type="Proteomes" id="UP000031338">
    <property type="component" value="Unassembled WGS sequence"/>
</dbReference>
<name>A0A0B9AGU7_9SPHN</name>
<dbReference type="STRING" id="48936.NJ75_01205"/>
<evidence type="ECO:0000313" key="2">
    <source>
        <dbReference type="Proteomes" id="UP000031338"/>
    </source>
</evidence>
<sequence length="47" mass="5469">MEFEIEEPLNPLPWEAEWRCKTVKPGHAVDRDDMSVKALEIPESEES</sequence>
<dbReference type="EMBL" id="JRVC01000004">
    <property type="protein sequence ID" value="KHS48528.1"/>
    <property type="molecule type" value="Genomic_DNA"/>
</dbReference>
<dbReference type="AlphaFoldDB" id="A0A0B9AGU7"/>